<organism evidence="2 3">
    <name type="scientific">Colletotrichum godetiae</name>
    <dbReference type="NCBI Taxonomy" id="1209918"/>
    <lineage>
        <taxon>Eukaryota</taxon>
        <taxon>Fungi</taxon>
        <taxon>Dikarya</taxon>
        <taxon>Ascomycota</taxon>
        <taxon>Pezizomycotina</taxon>
        <taxon>Sordariomycetes</taxon>
        <taxon>Hypocreomycetidae</taxon>
        <taxon>Glomerellales</taxon>
        <taxon>Glomerellaceae</taxon>
        <taxon>Colletotrichum</taxon>
        <taxon>Colletotrichum acutatum species complex</taxon>
    </lineage>
</organism>
<name>A0AAJ0B1R0_9PEZI</name>
<dbReference type="RefSeq" id="XP_060436595.1">
    <property type="nucleotide sequence ID" value="XM_060565664.1"/>
</dbReference>
<keyword evidence="3" id="KW-1185">Reference proteome</keyword>
<sequence length="195" mass="20644">MGQCSVVLDALTAFRSLYSEPTMVDTSSWCSVWPSSCPLWIASHALSDAVRLCFSPPGDIGVSKQPHISSFTKPVPNHDVASARSRACSSDSAGAFGAPRSSSNSQAVRNSRTKTPPIGSRKSHVVPPPHPSQRVLLLTGPKVRMTNKFSLQALQIWAPSPPGPVASGCLPSHPWSASVPRCLLLPVTAVISARL</sequence>
<gene>
    <name evidence="2" type="ORF">BDP55DRAFT_1591</name>
</gene>
<dbReference type="GeneID" id="85450190"/>
<proteinExistence type="predicted"/>
<evidence type="ECO:0000313" key="2">
    <source>
        <dbReference type="EMBL" id="KAK1700840.1"/>
    </source>
</evidence>
<protein>
    <submittedName>
        <fullName evidence="2">Uncharacterized protein</fullName>
    </submittedName>
</protein>
<feature type="region of interest" description="Disordered" evidence="1">
    <location>
        <begin position="91"/>
        <end position="133"/>
    </location>
</feature>
<accession>A0AAJ0B1R0</accession>
<dbReference type="Proteomes" id="UP001224890">
    <property type="component" value="Unassembled WGS sequence"/>
</dbReference>
<feature type="region of interest" description="Disordered" evidence="1">
    <location>
        <begin position="65"/>
        <end position="84"/>
    </location>
</feature>
<feature type="compositionally biased region" description="Polar residues" evidence="1">
    <location>
        <begin position="100"/>
        <end position="114"/>
    </location>
</feature>
<reference evidence="2" key="1">
    <citation type="submission" date="2021-06" db="EMBL/GenBank/DDBJ databases">
        <title>Comparative genomics, transcriptomics and evolutionary studies reveal genomic signatures of adaptation to plant cell wall in hemibiotrophic fungi.</title>
        <authorList>
            <consortium name="DOE Joint Genome Institute"/>
            <person name="Baroncelli R."/>
            <person name="Diaz J.F."/>
            <person name="Benocci T."/>
            <person name="Peng M."/>
            <person name="Battaglia E."/>
            <person name="Haridas S."/>
            <person name="Andreopoulos W."/>
            <person name="Labutti K."/>
            <person name="Pangilinan J."/>
            <person name="Floch G.L."/>
            <person name="Makela M.R."/>
            <person name="Henrissat B."/>
            <person name="Grigoriev I.V."/>
            <person name="Crouch J.A."/>
            <person name="De Vries R.P."/>
            <person name="Sukno S.A."/>
            <person name="Thon M.R."/>
        </authorList>
    </citation>
    <scope>NUCLEOTIDE SEQUENCE</scope>
    <source>
        <strain evidence="2">CBS 193.32</strain>
    </source>
</reference>
<comment type="caution">
    <text evidence="2">The sequence shown here is derived from an EMBL/GenBank/DDBJ whole genome shotgun (WGS) entry which is preliminary data.</text>
</comment>
<dbReference type="EMBL" id="JAHMHR010000001">
    <property type="protein sequence ID" value="KAK1700840.1"/>
    <property type="molecule type" value="Genomic_DNA"/>
</dbReference>
<dbReference type="AlphaFoldDB" id="A0AAJ0B1R0"/>
<evidence type="ECO:0000313" key="3">
    <source>
        <dbReference type="Proteomes" id="UP001224890"/>
    </source>
</evidence>
<evidence type="ECO:0000256" key="1">
    <source>
        <dbReference type="SAM" id="MobiDB-lite"/>
    </source>
</evidence>